<evidence type="ECO:0000313" key="2">
    <source>
        <dbReference type="EMBL" id="KAF0307935.1"/>
    </source>
</evidence>
<sequence length="115" mass="13475">MPTGRRDDRHNRRRRRPAKRPALSPPHITVTDTDAEDDWAEPSRQEVAIDVEDAYQARQSPIDELGEESWADNEAEEPSWRDSPTGDERRGDERGRWERAGRREESWRGALEDRI</sequence>
<dbReference type="AlphaFoldDB" id="A0A6A4WM38"/>
<proteinExistence type="predicted"/>
<dbReference type="Proteomes" id="UP000440578">
    <property type="component" value="Unassembled WGS sequence"/>
</dbReference>
<dbReference type="OrthoDB" id="6365783at2759"/>
<feature type="region of interest" description="Disordered" evidence="1">
    <location>
        <begin position="1"/>
        <end position="115"/>
    </location>
</feature>
<feature type="compositionally biased region" description="Basic and acidic residues" evidence="1">
    <location>
        <begin position="78"/>
        <end position="115"/>
    </location>
</feature>
<protein>
    <submittedName>
        <fullName evidence="2">Uncharacterized protein</fullName>
    </submittedName>
</protein>
<keyword evidence="3" id="KW-1185">Reference proteome</keyword>
<evidence type="ECO:0000256" key="1">
    <source>
        <dbReference type="SAM" id="MobiDB-lite"/>
    </source>
</evidence>
<feature type="compositionally biased region" description="Basic and acidic residues" evidence="1">
    <location>
        <begin position="1"/>
        <end position="10"/>
    </location>
</feature>
<reference evidence="2 3" key="1">
    <citation type="submission" date="2019-07" db="EMBL/GenBank/DDBJ databases">
        <title>Draft genome assembly of a fouling barnacle, Amphibalanus amphitrite (Darwin, 1854): The first reference genome for Thecostraca.</title>
        <authorList>
            <person name="Kim W."/>
        </authorList>
    </citation>
    <scope>NUCLEOTIDE SEQUENCE [LARGE SCALE GENOMIC DNA]</scope>
    <source>
        <strain evidence="2">SNU_AA5</strain>
        <tissue evidence="2">Soma without cirri and trophi</tissue>
    </source>
</reference>
<gene>
    <name evidence="2" type="ORF">FJT64_020808</name>
</gene>
<dbReference type="EMBL" id="VIIS01000528">
    <property type="protein sequence ID" value="KAF0307935.1"/>
    <property type="molecule type" value="Genomic_DNA"/>
</dbReference>
<evidence type="ECO:0000313" key="3">
    <source>
        <dbReference type="Proteomes" id="UP000440578"/>
    </source>
</evidence>
<accession>A0A6A4WM38</accession>
<name>A0A6A4WM38_AMPAM</name>
<organism evidence="2 3">
    <name type="scientific">Amphibalanus amphitrite</name>
    <name type="common">Striped barnacle</name>
    <name type="synonym">Balanus amphitrite</name>
    <dbReference type="NCBI Taxonomy" id="1232801"/>
    <lineage>
        <taxon>Eukaryota</taxon>
        <taxon>Metazoa</taxon>
        <taxon>Ecdysozoa</taxon>
        <taxon>Arthropoda</taxon>
        <taxon>Crustacea</taxon>
        <taxon>Multicrustacea</taxon>
        <taxon>Cirripedia</taxon>
        <taxon>Thoracica</taxon>
        <taxon>Thoracicalcarea</taxon>
        <taxon>Balanomorpha</taxon>
        <taxon>Balanoidea</taxon>
        <taxon>Balanidae</taxon>
        <taxon>Amphibalaninae</taxon>
        <taxon>Amphibalanus</taxon>
    </lineage>
</organism>
<feature type="compositionally biased region" description="Acidic residues" evidence="1">
    <location>
        <begin position="64"/>
        <end position="77"/>
    </location>
</feature>
<comment type="caution">
    <text evidence="2">The sequence shown here is derived from an EMBL/GenBank/DDBJ whole genome shotgun (WGS) entry which is preliminary data.</text>
</comment>